<dbReference type="EMBL" id="MU001687">
    <property type="protein sequence ID" value="KAF2455394.1"/>
    <property type="molecule type" value="Genomic_DNA"/>
</dbReference>
<proteinExistence type="predicted"/>
<organism evidence="2 3">
    <name type="scientific">Lineolata rhizophorae</name>
    <dbReference type="NCBI Taxonomy" id="578093"/>
    <lineage>
        <taxon>Eukaryota</taxon>
        <taxon>Fungi</taxon>
        <taxon>Dikarya</taxon>
        <taxon>Ascomycota</taxon>
        <taxon>Pezizomycotina</taxon>
        <taxon>Dothideomycetes</taxon>
        <taxon>Dothideomycetes incertae sedis</taxon>
        <taxon>Lineolatales</taxon>
        <taxon>Lineolataceae</taxon>
        <taxon>Lineolata</taxon>
    </lineage>
</organism>
<name>A0A6A6NV85_9PEZI</name>
<feature type="region of interest" description="Disordered" evidence="1">
    <location>
        <begin position="28"/>
        <end position="104"/>
    </location>
</feature>
<dbReference type="AlphaFoldDB" id="A0A6A6NV85"/>
<sequence length="104" mass="10910">MVSPNAHLTMEQPARTVSAAPWASRLGLTSTRSSATRLPVAATHSAMKSPSRSVRPPRTGVPVLGAHMGSRASTSKERWMGTSGPTQASAMSMTLPMPCLRPLA</sequence>
<reference evidence="2" key="1">
    <citation type="journal article" date="2020" name="Stud. Mycol.">
        <title>101 Dothideomycetes genomes: a test case for predicting lifestyles and emergence of pathogens.</title>
        <authorList>
            <person name="Haridas S."/>
            <person name="Albert R."/>
            <person name="Binder M."/>
            <person name="Bloem J."/>
            <person name="Labutti K."/>
            <person name="Salamov A."/>
            <person name="Andreopoulos B."/>
            <person name="Baker S."/>
            <person name="Barry K."/>
            <person name="Bills G."/>
            <person name="Bluhm B."/>
            <person name="Cannon C."/>
            <person name="Castanera R."/>
            <person name="Culley D."/>
            <person name="Daum C."/>
            <person name="Ezra D."/>
            <person name="Gonzalez J."/>
            <person name="Henrissat B."/>
            <person name="Kuo A."/>
            <person name="Liang C."/>
            <person name="Lipzen A."/>
            <person name="Lutzoni F."/>
            <person name="Magnuson J."/>
            <person name="Mondo S."/>
            <person name="Nolan M."/>
            <person name="Ohm R."/>
            <person name="Pangilinan J."/>
            <person name="Park H.-J."/>
            <person name="Ramirez L."/>
            <person name="Alfaro M."/>
            <person name="Sun H."/>
            <person name="Tritt A."/>
            <person name="Yoshinaga Y."/>
            <person name="Zwiers L.-H."/>
            <person name="Turgeon B."/>
            <person name="Goodwin S."/>
            <person name="Spatafora J."/>
            <person name="Crous P."/>
            <person name="Grigoriev I."/>
        </authorList>
    </citation>
    <scope>NUCLEOTIDE SEQUENCE</scope>
    <source>
        <strain evidence="2">ATCC 16933</strain>
    </source>
</reference>
<evidence type="ECO:0000313" key="2">
    <source>
        <dbReference type="EMBL" id="KAF2455394.1"/>
    </source>
</evidence>
<accession>A0A6A6NV85</accession>
<evidence type="ECO:0000313" key="3">
    <source>
        <dbReference type="Proteomes" id="UP000799766"/>
    </source>
</evidence>
<evidence type="ECO:0000256" key="1">
    <source>
        <dbReference type="SAM" id="MobiDB-lite"/>
    </source>
</evidence>
<keyword evidence="3" id="KW-1185">Reference proteome</keyword>
<protein>
    <submittedName>
        <fullName evidence="2">Uncharacterized protein</fullName>
    </submittedName>
</protein>
<dbReference type="Proteomes" id="UP000799766">
    <property type="component" value="Unassembled WGS sequence"/>
</dbReference>
<gene>
    <name evidence="2" type="ORF">BDY21DRAFT_75160</name>
</gene>
<feature type="compositionally biased region" description="Polar residues" evidence="1">
    <location>
        <begin position="83"/>
        <end position="92"/>
    </location>
</feature>